<evidence type="ECO:0000256" key="6">
    <source>
        <dbReference type="ARBA" id="ARBA00022840"/>
    </source>
</evidence>
<name>C9RI01_METVM</name>
<dbReference type="GO" id="GO:0032991">
    <property type="term" value="C:protein-containing complex"/>
    <property type="evidence" value="ECO:0007669"/>
    <property type="project" value="UniProtKB-ARBA"/>
</dbReference>
<evidence type="ECO:0000256" key="9">
    <source>
        <dbReference type="ARBA" id="ARBA00048351"/>
    </source>
</evidence>
<sequence length="562" mass="65748">MVIYGENMEEKILPIALRNAIKYNGKANPKAVLGIFLSENPEYRSKAKELLPIIEKVVEEVNKLSLEDIKKKLEEIGDDSKDKEKRKKDRDLELPNVKDKVVMRFAPNPSGPLHIGHARAAVLNDYFVKKYGGKLILRLEDTDPKRVLPEAYDMIKEDLEWLGVKVDEVVIQSDRMEIYYEYGRKLIEMGKAYVCDCNPEEFRELRNKGIPCKCRDRDIEDNLELWEKMLNGELENVAVRLKTDIKHKNPSIRDFPIFRIEKTPHPRTGDKYCVYPLMNFSVPVDDYLLGMTHVLRGKDHIVNTEKQAYIYKYFGWEMPNFIHYGILKIEDIVLSTSSMYKGIKEGLYTGWDDVRLGTLRALRRRGIKAEAIYEIMKRIGIKQADVKFSWENLYAINKELIDKDARRFFFVWNPKKLIIEGAEKKVLKLRMHPDRPDFGERELIFDGEVYVVGDELEENKMYRLMELFNIVVEKVDDIALAKYHSDDFKIARKNKAKIIHWIPVKGSIKVKVLMPNGETKEGFAEKDFAKVEVDDIIQFERFGFVRIDKKDENGFVCCYAHR</sequence>
<dbReference type="Pfam" id="PF03950">
    <property type="entry name" value="tRNA-synt_1c_C"/>
    <property type="match status" value="1"/>
</dbReference>
<dbReference type="Proteomes" id="UP000002063">
    <property type="component" value="Chromosome"/>
</dbReference>
<dbReference type="EMBL" id="CP001787">
    <property type="protein sequence ID" value="ACX73203.1"/>
    <property type="molecule type" value="Genomic_DNA"/>
</dbReference>
<dbReference type="STRING" id="579137.Metvu_1350"/>
<proteinExistence type="inferred from homology"/>
<evidence type="ECO:0000256" key="1">
    <source>
        <dbReference type="ARBA" id="ARBA00004496"/>
    </source>
</evidence>
<dbReference type="Pfam" id="PF20974">
    <property type="entry name" value="tRNA-synt_1c_C2"/>
    <property type="match status" value="1"/>
</dbReference>
<evidence type="ECO:0000259" key="11">
    <source>
        <dbReference type="Pfam" id="PF00749"/>
    </source>
</evidence>
<protein>
    <recommendedName>
        <fullName evidence="10">Glutamate--tRNA ligase</fullName>
        <ecNumber evidence="10">6.1.1.17</ecNumber>
    </recommendedName>
    <alternativeName>
        <fullName evidence="10">Glutamyl-tRNA synthetase</fullName>
        <shortName evidence="10">GluRS</shortName>
    </alternativeName>
</protein>
<dbReference type="GO" id="GO:0005524">
    <property type="term" value="F:ATP binding"/>
    <property type="evidence" value="ECO:0007669"/>
    <property type="project" value="UniProtKB-UniRule"/>
</dbReference>
<feature type="domain" description="Glutamyl/glutaminyl-tRNA synthetase class Ib catalytic" evidence="11">
    <location>
        <begin position="100"/>
        <end position="402"/>
    </location>
</feature>
<dbReference type="InterPro" id="IPR020058">
    <property type="entry name" value="Glu/Gln-tRNA-synth_Ib_cat-dom"/>
</dbReference>
<dbReference type="InterPro" id="IPR000924">
    <property type="entry name" value="Glu/Gln-tRNA-synth"/>
</dbReference>
<dbReference type="SUPFAM" id="SSF50715">
    <property type="entry name" value="Ribosomal protein L25-like"/>
    <property type="match status" value="1"/>
</dbReference>
<comment type="catalytic activity">
    <reaction evidence="9 10">
        <text>tRNA(Glu) + L-glutamate + ATP = L-glutamyl-tRNA(Glu) + AMP + diphosphate</text>
        <dbReference type="Rhea" id="RHEA:23540"/>
        <dbReference type="Rhea" id="RHEA-COMP:9663"/>
        <dbReference type="Rhea" id="RHEA-COMP:9680"/>
        <dbReference type="ChEBI" id="CHEBI:29985"/>
        <dbReference type="ChEBI" id="CHEBI:30616"/>
        <dbReference type="ChEBI" id="CHEBI:33019"/>
        <dbReference type="ChEBI" id="CHEBI:78442"/>
        <dbReference type="ChEBI" id="CHEBI:78520"/>
        <dbReference type="ChEBI" id="CHEBI:456215"/>
        <dbReference type="EC" id="6.1.1.17"/>
    </reaction>
</comment>
<dbReference type="InterPro" id="IPR049437">
    <property type="entry name" value="tRNA-synt_1c_C2"/>
</dbReference>
<comment type="function">
    <text evidence="10">Catalyzes the attachment of glutamate to tRNA(Glu) in a two-step reaction: glutamate is first activated by ATP to form Glu-AMP and then transferred to the acceptor end of tRNA(Glu).</text>
</comment>
<dbReference type="PANTHER" id="PTHR43097:SF5">
    <property type="entry name" value="GLUTAMATE--TRNA LIGASE"/>
    <property type="match status" value="1"/>
</dbReference>
<dbReference type="InterPro" id="IPR001412">
    <property type="entry name" value="aa-tRNA-synth_I_CS"/>
</dbReference>
<evidence type="ECO:0000256" key="8">
    <source>
        <dbReference type="ARBA" id="ARBA00023146"/>
    </source>
</evidence>
<dbReference type="eggNOG" id="arCOG04302">
    <property type="taxonomic scope" value="Archaea"/>
</dbReference>
<dbReference type="Gene3D" id="2.40.240.100">
    <property type="match status" value="1"/>
</dbReference>
<keyword evidence="6 10" id="KW-0067">ATP-binding</keyword>
<evidence type="ECO:0000313" key="14">
    <source>
        <dbReference type="EMBL" id="ACX73203.1"/>
    </source>
</evidence>
<dbReference type="NCBIfam" id="TIGR00463">
    <property type="entry name" value="gltX_arch"/>
    <property type="match status" value="1"/>
</dbReference>
<evidence type="ECO:0000256" key="3">
    <source>
        <dbReference type="ARBA" id="ARBA00022490"/>
    </source>
</evidence>
<feature type="domain" description="tRNA synthetases class I (E and Q) anti-codon binding" evidence="13">
    <location>
        <begin position="498"/>
        <end position="548"/>
    </location>
</feature>
<dbReference type="InterPro" id="IPR004526">
    <property type="entry name" value="Glu-tRNA-synth_arc/euk"/>
</dbReference>
<gene>
    <name evidence="10" type="primary">gltX</name>
    <name evidence="14" type="ordered locus">Metvu_1350</name>
</gene>
<keyword evidence="15" id="KW-1185">Reference proteome</keyword>
<dbReference type="HAMAP" id="MF_02076">
    <property type="entry name" value="Glu_tRNA_synth_type2"/>
    <property type="match status" value="1"/>
</dbReference>
<evidence type="ECO:0000313" key="15">
    <source>
        <dbReference type="Proteomes" id="UP000002063"/>
    </source>
</evidence>
<feature type="domain" description="Glutamyl/glutaminyl-tRNA synthetase class Ib anti-codon binding" evidence="12">
    <location>
        <begin position="405"/>
        <end position="476"/>
    </location>
</feature>
<dbReference type="InterPro" id="IPR050132">
    <property type="entry name" value="Gln/Glu-tRNA_Ligase"/>
</dbReference>
<comment type="similarity">
    <text evidence="2 10">Belongs to the class-I aminoacyl-tRNA synthetase family. Glutamate--tRNA ligase type 2 subfamily.</text>
</comment>
<dbReference type="SUPFAM" id="SSF52374">
    <property type="entry name" value="Nucleotidylyl transferase"/>
    <property type="match status" value="1"/>
</dbReference>
<dbReference type="GO" id="GO:0004818">
    <property type="term" value="F:glutamate-tRNA ligase activity"/>
    <property type="evidence" value="ECO:0007669"/>
    <property type="project" value="UniProtKB-UniRule"/>
</dbReference>
<dbReference type="FunFam" id="2.40.240.100:FF:000001">
    <property type="entry name" value="Glutamate--tRNA ligase"/>
    <property type="match status" value="1"/>
</dbReference>
<dbReference type="GO" id="GO:0043604">
    <property type="term" value="P:amide biosynthetic process"/>
    <property type="evidence" value="ECO:0007669"/>
    <property type="project" value="TreeGrafter"/>
</dbReference>
<keyword evidence="7 10" id="KW-0648">Protein biosynthesis</keyword>
<dbReference type="FunFam" id="2.40.240.10:FF:000033">
    <property type="entry name" value="Glutamate--tRNA ligase"/>
    <property type="match status" value="1"/>
</dbReference>
<dbReference type="InterPro" id="IPR014729">
    <property type="entry name" value="Rossmann-like_a/b/a_fold"/>
</dbReference>
<dbReference type="GO" id="GO:0006424">
    <property type="term" value="P:glutamyl-tRNA aminoacylation"/>
    <property type="evidence" value="ECO:0007669"/>
    <property type="project" value="UniProtKB-UniRule"/>
</dbReference>
<keyword evidence="5 10" id="KW-0547">Nucleotide-binding</keyword>
<dbReference type="KEGG" id="mvu:Metvu_1350"/>
<dbReference type="GO" id="GO:0005829">
    <property type="term" value="C:cytosol"/>
    <property type="evidence" value="ECO:0007669"/>
    <property type="project" value="TreeGrafter"/>
</dbReference>
<comment type="subcellular location">
    <subcellularLocation>
        <location evidence="1 10">Cytoplasm</location>
    </subcellularLocation>
</comment>
<evidence type="ECO:0000256" key="5">
    <source>
        <dbReference type="ARBA" id="ARBA00022741"/>
    </source>
</evidence>
<dbReference type="PROSITE" id="PS00178">
    <property type="entry name" value="AA_TRNA_LIGASE_I"/>
    <property type="match status" value="1"/>
</dbReference>
<dbReference type="InterPro" id="IPR020059">
    <property type="entry name" value="Glu/Gln-tRNA-synth_Ib_codon-bd"/>
</dbReference>
<dbReference type="Gene3D" id="3.40.50.620">
    <property type="entry name" value="HUPs"/>
    <property type="match status" value="1"/>
</dbReference>
<evidence type="ECO:0000259" key="13">
    <source>
        <dbReference type="Pfam" id="PF20974"/>
    </source>
</evidence>
<dbReference type="Gene3D" id="2.40.240.10">
    <property type="entry name" value="Ribosomal Protein L25, Chain P"/>
    <property type="match status" value="1"/>
</dbReference>
<evidence type="ECO:0000259" key="12">
    <source>
        <dbReference type="Pfam" id="PF03950"/>
    </source>
</evidence>
<dbReference type="InterPro" id="IPR020056">
    <property type="entry name" value="Rbsml_bL25/Gln-tRNA_synth_N"/>
</dbReference>
<dbReference type="InterPro" id="IPR011035">
    <property type="entry name" value="Ribosomal_bL25/Gln-tRNA_synth"/>
</dbReference>
<accession>C9RI01</accession>
<evidence type="ECO:0000256" key="10">
    <source>
        <dbReference type="HAMAP-Rule" id="MF_02076"/>
    </source>
</evidence>
<dbReference type="PRINTS" id="PR00987">
    <property type="entry name" value="TRNASYNTHGLU"/>
</dbReference>
<dbReference type="CDD" id="cd09287">
    <property type="entry name" value="GluRS_non_core"/>
    <property type="match status" value="1"/>
</dbReference>
<reference evidence="14" key="1">
    <citation type="submission" date="2009-10" db="EMBL/GenBank/DDBJ databases">
        <title>Complete sequence of chromosome of Methanocaldococcus vulcanius M7.</title>
        <authorList>
            <consortium name="US DOE Joint Genome Institute"/>
            <person name="Lucas S."/>
            <person name="Copeland A."/>
            <person name="Lapidus A."/>
            <person name="Glavina del Rio T."/>
            <person name="Dalin E."/>
            <person name="Tice H."/>
            <person name="Bruce D."/>
            <person name="Goodwin L."/>
            <person name="Pitluck S."/>
            <person name="Lcollab F.I."/>
            <person name="Brettin T."/>
            <person name="Detter J.C."/>
            <person name="Han C."/>
            <person name="Tapia R."/>
            <person name="Kuske C.R."/>
            <person name="Schmutz J."/>
            <person name="Larimer F."/>
            <person name="Land M."/>
            <person name="Hauser L."/>
            <person name="Kyrpides N."/>
            <person name="Ovchinikova G."/>
            <person name="Sieprawska-Lupa M."/>
            <person name="Whitman W.B."/>
            <person name="Woyke T."/>
        </authorList>
    </citation>
    <scope>NUCLEOTIDE SEQUENCE [LARGE SCALE GENOMIC DNA]</scope>
    <source>
        <strain evidence="14">M7</strain>
    </source>
</reference>
<evidence type="ECO:0000256" key="2">
    <source>
        <dbReference type="ARBA" id="ARBA00008927"/>
    </source>
</evidence>
<feature type="short sequence motif" description="'HIGH' region" evidence="10">
    <location>
        <begin position="107"/>
        <end position="117"/>
    </location>
</feature>
<organism evidence="14 15">
    <name type="scientific">Methanocaldococcus vulcanius (strain ATCC 700851 / DSM 12094 / M7)</name>
    <name type="common">Methanococcus vulcanius</name>
    <dbReference type="NCBI Taxonomy" id="579137"/>
    <lineage>
        <taxon>Archaea</taxon>
        <taxon>Methanobacteriati</taxon>
        <taxon>Methanobacteriota</taxon>
        <taxon>Methanomada group</taxon>
        <taxon>Methanococci</taxon>
        <taxon>Methanococcales</taxon>
        <taxon>Methanocaldococcaceae</taxon>
        <taxon>Methanocaldococcus</taxon>
    </lineage>
</organism>
<keyword evidence="3 10" id="KW-0963">Cytoplasm</keyword>
<evidence type="ECO:0000256" key="7">
    <source>
        <dbReference type="ARBA" id="ARBA00022917"/>
    </source>
</evidence>
<dbReference type="EC" id="6.1.1.17" evidence="10"/>
<keyword evidence="4 10" id="KW-0436">Ligase</keyword>
<dbReference type="HOGENOM" id="CLU_001882_1_3_2"/>
<dbReference type="AlphaFoldDB" id="C9RI01"/>
<evidence type="ECO:0000256" key="4">
    <source>
        <dbReference type="ARBA" id="ARBA00022598"/>
    </source>
</evidence>
<dbReference type="PANTHER" id="PTHR43097">
    <property type="entry name" value="GLUTAMINE-TRNA LIGASE"/>
    <property type="match status" value="1"/>
</dbReference>
<dbReference type="FunFam" id="3.40.50.620:FF:000222">
    <property type="entry name" value="Glutamate--tRNA ligase"/>
    <property type="match status" value="1"/>
</dbReference>
<dbReference type="Pfam" id="PF00749">
    <property type="entry name" value="tRNA-synt_1c"/>
    <property type="match status" value="1"/>
</dbReference>
<keyword evidence="8 10" id="KW-0030">Aminoacyl-tRNA synthetase</keyword>
<dbReference type="NCBIfam" id="NF003169">
    <property type="entry name" value="PRK04156.1"/>
    <property type="match status" value="1"/>
</dbReference>